<dbReference type="Proteomes" id="UP000198211">
    <property type="component" value="Unassembled WGS sequence"/>
</dbReference>
<dbReference type="AlphaFoldDB" id="A0A225US35"/>
<organism evidence="2 3">
    <name type="scientific">Phytophthora megakarya</name>
    <dbReference type="NCBI Taxonomy" id="4795"/>
    <lineage>
        <taxon>Eukaryota</taxon>
        <taxon>Sar</taxon>
        <taxon>Stramenopiles</taxon>
        <taxon>Oomycota</taxon>
        <taxon>Peronosporomycetes</taxon>
        <taxon>Peronosporales</taxon>
        <taxon>Peronosporaceae</taxon>
        <taxon>Phytophthora</taxon>
    </lineage>
</organism>
<dbReference type="OrthoDB" id="125247at2759"/>
<evidence type="ECO:0000313" key="2">
    <source>
        <dbReference type="EMBL" id="OWY95902.1"/>
    </source>
</evidence>
<sequence>MFEEDTLRSIAQSRSAQRRRDHASPRRTVGGGGGDPGDDGSGDDGNDAPDPPANQPASNLPPPNPAMLPQDHLADNVCIPGRTQIRVFSAADTDPWLLDDLCQWSIMTMTVDLLAAALPFQPEWIYPHHTPRSRPPSDYCAHLITADNIEALIDESPWEILGGGNVPDPICFEILVGGRLGVFLDEYSQLELRDLIVYWESTHKLLITKRMCADHPRLAALCKARNNRRSHAGDRWRRILNHYHTSAADHPARQIPRLVEKLFGMESARRDSPYTCQS</sequence>
<keyword evidence="3" id="KW-1185">Reference proteome</keyword>
<feature type="region of interest" description="Disordered" evidence="1">
    <location>
        <begin position="1"/>
        <end position="72"/>
    </location>
</feature>
<gene>
    <name evidence="2" type="ORF">PHMEG_00033970</name>
</gene>
<dbReference type="EMBL" id="NBNE01012348">
    <property type="protein sequence ID" value="OWY95902.1"/>
    <property type="molecule type" value="Genomic_DNA"/>
</dbReference>
<accession>A0A225US35</accession>
<proteinExistence type="predicted"/>
<protein>
    <submittedName>
        <fullName evidence="2">Uncharacterized protein</fullName>
    </submittedName>
</protein>
<feature type="compositionally biased region" description="Pro residues" evidence="1">
    <location>
        <begin position="49"/>
        <end position="66"/>
    </location>
</feature>
<evidence type="ECO:0000256" key="1">
    <source>
        <dbReference type="SAM" id="MobiDB-lite"/>
    </source>
</evidence>
<comment type="caution">
    <text evidence="2">The sequence shown here is derived from an EMBL/GenBank/DDBJ whole genome shotgun (WGS) entry which is preliminary data.</text>
</comment>
<evidence type="ECO:0000313" key="3">
    <source>
        <dbReference type="Proteomes" id="UP000198211"/>
    </source>
</evidence>
<name>A0A225US35_9STRA</name>
<reference evidence="3" key="1">
    <citation type="submission" date="2017-03" db="EMBL/GenBank/DDBJ databases">
        <title>Phytopthora megakarya and P. palmivora, two closely related causual agents of cacao black pod achieved similar genome size and gene model numbers by different mechanisms.</title>
        <authorList>
            <person name="Ali S."/>
            <person name="Shao J."/>
            <person name="Larry D.J."/>
            <person name="Kronmiller B."/>
            <person name="Shen D."/>
            <person name="Strem M.D."/>
            <person name="Melnick R.L."/>
            <person name="Guiltinan M.J."/>
            <person name="Tyler B.M."/>
            <person name="Meinhardt L.W."/>
            <person name="Bailey B.A."/>
        </authorList>
    </citation>
    <scope>NUCLEOTIDE SEQUENCE [LARGE SCALE GENOMIC DNA]</scope>
    <source>
        <strain evidence="3">zdho120</strain>
    </source>
</reference>
<feature type="compositionally biased region" description="Acidic residues" evidence="1">
    <location>
        <begin position="36"/>
        <end position="47"/>
    </location>
</feature>